<evidence type="ECO:0000256" key="3">
    <source>
        <dbReference type="ARBA" id="ARBA00022692"/>
    </source>
</evidence>
<feature type="transmembrane region" description="Helical" evidence="6">
    <location>
        <begin position="343"/>
        <end position="365"/>
    </location>
</feature>
<feature type="transmembrane region" description="Helical" evidence="6">
    <location>
        <begin position="439"/>
        <end position="460"/>
    </location>
</feature>
<organism evidence="8 9">
    <name type="scientific">Microbacterium schleiferi</name>
    <dbReference type="NCBI Taxonomy" id="69362"/>
    <lineage>
        <taxon>Bacteria</taxon>
        <taxon>Bacillati</taxon>
        <taxon>Actinomycetota</taxon>
        <taxon>Actinomycetes</taxon>
        <taxon>Micrococcales</taxon>
        <taxon>Microbacteriaceae</taxon>
        <taxon>Microbacterium</taxon>
    </lineage>
</organism>
<feature type="transmembrane region" description="Helical" evidence="6">
    <location>
        <begin position="177"/>
        <end position="195"/>
    </location>
</feature>
<dbReference type="InterPro" id="IPR020846">
    <property type="entry name" value="MFS_dom"/>
</dbReference>
<dbReference type="GO" id="GO:0005886">
    <property type="term" value="C:plasma membrane"/>
    <property type="evidence" value="ECO:0007669"/>
    <property type="project" value="UniProtKB-SubCell"/>
</dbReference>
<dbReference type="PROSITE" id="PS00217">
    <property type="entry name" value="SUGAR_TRANSPORT_2"/>
    <property type="match status" value="1"/>
</dbReference>
<dbReference type="AlphaFoldDB" id="A0A7S8MW51"/>
<dbReference type="EMBL" id="CP064760">
    <property type="protein sequence ID" value="QPE04309.1"/>
    <property type="molecule type" value="Genomic_DNA"/>
</dbReference>
<sequence>MSARGMARHLDSLRFGATHRKVWILSALGIMLDGFDFFIMGVAIPLIVAKWNISPLETGMVSSAAIVGAIVGASVMGRISDRIGRKLAFRIDLGMFVVFAFASALAPDIWWLILFRFLLGIGVGADYPISSSYVAEISPRRLRSRLLIGAFSFQAVGQLLGALVGLLVLSLDPVPDAWRWMLAFGVIPALIIVILRRSVPESPMWLASVRRYDEAIDSVTQFTGRTLTIDEVREISEEGAVAGVVRPTEARVTRAEQKQLFSKGVRGTTALTAIPWFFMDIATYGVGVFTPTILAALALSSSANTQFIADDITSTEGAAFLDIFLVVGFAAAILLVRKLGLIVMQVTGFIVMGVGLVVLGITGFLPQDSPLQLALVFSAFAAFNLFMNAGPNSTTFALPAVAFRTENRGAGAGLAAAAGKTGAAVGTFFFPIMQADLGLFPTLVIIAAGCLTAAAVTVAFRARARAGVEGDGDARTIPVDPVRG</sequence>
<evidence type="ECO:0000256" key="4">
    <source>
        <dbReference type="ARBA" id="ARBA00022989"/>
    </source>
</evidence>
<dbReference type="SUPFAM" id="SSF103473">
    <property type="entry name" value="MFS general substrate transporter"/>
    <property type="match status" value="1"/>
</dbReference>
<dbReference type="PANTHER" id="PTHR23511">
    <property type="entry name" value="SYNAPTIC VESICLE GLYCOPROTEIN 2"/>
    <property type="match status" value="1"/>
</dbReference>
<feature type="transmembrane region" description="Helical" evidence="6">
    <location>
        <begin position="146"/>
        <end position="171"/>
    </location>
</feature>
<feature type="transmembrane region" description="Helical" evidence="6">
    <location>
        <begin position="410"/>
        <end position="433"/>
    </location>
</feature>
<dbReference type="InterPro" id="IPR005829">
    <property type="entry name" value="Sugar_transporter_CS"/>
</dbReference>
<comment type="subcellular location">
    <subcellularLocation>
        <location evidence="1">Cell membrane</location>
        <topology evidence="1">Multi-pass membrane protein</topology>
    </subcellularLocation>
</comment>
<keyword evidence="5 6" id="KW-0472">Membrane</keyword>
<evidence type="ECO:0000313" key="8">
    <source>
        <dbReference type="EMBL" id="QPE04309.1"/>
    </source>
</evidence>
<dbReference type="Gene3D" id="1.20.1250.20">
    <property type="entry name" value="MFS general substrate transporter like domains"/>
    <property type="match status" value="2"/>
</dbReference>
<feature type="transmembrane region" description="Helical" evidence="6">
    <location>
        <begin position="21"/>
        <end position="48"/>
    </location>
</feature>
<reference evidence="8 9" key="1">
    <citation type="submission" date="2020-11" db="EMBL/GenBank/DDBJ databases">
        <title>Amino acid is mineralized and recycled by bacteria in oceanic microbiome.</title>
        <authorList>
            <person name="Zheng L.Y."/>
        </authorList>
    </citation>
    <scope>NUCLEOTIDE SEQUENCE [LARGE SCALE GENOMIC DNA]</scope>
    <source>
        <strain evidence="8 9">A32-1</strain>
    </source>
</reference>
<feature type="transmembrane region" description="Helical" evidence="6">
    <location>
        <begin position="112"/>
        <end position="134"/>
    </location>
</feature>
<dbReference type="InterPro" id="IPR036259">
    <property type="entry name" value="MFS_trans_sf"/>
</dbReference>
<dbReference type="KEGG" id="msf:IT882_14265"/>
<dbReference type="RefSeq" id="WP_195692387.1">
    <property type="nucleotide sequence ID" value="NZ_CP064760.1"/>
</dbReference>
<keyword evidence="2" id="KW-0813">Transport</keyword>
<dbReference type="PANTHER" id="PTHR23511:SF34">
    <property type="entry name" value="SYNAPTIC VESICLE GLYCOPROTEIN 2"/>
    <property type="match status" value="1"/>
</dbReference>
<protein>
    <submittedName>
        <fullName evidence="8">MFS transporter</fullName>
    </submittedName>
</protein>
<dbReference type="PROSITE" id="PS50850">
    <property type="entry name" value="MFS"/>
    <property type="match status" value="1"/>
</dbReference>
<feature type="transmembrane region" description="Helical" evidence="6">
    <location>
        <begin position="60"/>
        <end position="80"/>
    </location>
</feature>
<evidence type="ECO:0000256" key="6">
    <source>
        <dbReference type="SAM" id="Phobius"/>
    </source>
</evidence>
<dbReference type="GO" id="GO:0022857">
    <property type="term" value="F:transmembrane transporter activity"/>
    <property type="evidence" value="ECO:0007669"/>
    <property type="project" value="InterPro"/>
</dbReference>
<keyword evidence="4 6" id="KW-1133">Transmembrane helix</keyword>
<feature type="transmembrane region" description="Helical" evidence="6">
    <location>
        <begin position="276"/>
        <end position="298"/>
    </location>
</feature>
<evidence type="ECO:0000313" key="9">
    <source>
        <dbReference type="Proteomes" id="UP000594480"/>
    </source>
</evidence>
<accession>A0A7S8MW51</accession>
<dbReference type="InterPro" id="IPR005828">
    <property type="entry name" value="MFS_sugar_transport-like"/>
</dbReference>
<dbReference type="Proteomes" id="UP000594480">
    <property type="component" value="Chromosome"/>
</dbReference>
<evidence type="ECO:0000259" key="7">
    <source>
        <dbReference type="PROSITE" id="PS50850"/>
    </source>
</evidence>
<keyword evidence="3 6" id="KW-0812">Transmembrane</keyword>
<dbReference type="Pfam" id="PF00083">
    <property type="entry name" value="Sugar_tr"/>
    <property type="match status" value="1"/>
</dbReference>
<proteinExistence type="predicted"/>
<feature type="transmembrane region" description="Helical" evidence="6">
    <location>
        <begin position="371"/>
        <end position="389"/>
    </location>
</feature>
<name>A0A7S8MW51_9MICO</name>
<feature type="transmembrane region" description="Helical" evidence="6">
    <location>
        <begin position="87"/>
        <end position="106"/>
    </location>
</feature>
<evidence type="ECO:0000256" key="1">
    <source>
        <dbReference type="ARBA" id="ARBA00004651"/>
    </source>
</evidence>
<gene>
    <name evidence="8" type="ORF">IT882_14265</name>
</gene>
<keyword evidence="9" id="KW-1185">Reference proteome</keyword>
<evidence type="ECO:0000256" key="2">
    <source>
        <dbReference type="ARBA" id="ARBA00022448"/>
    </source>
</evidence>
<evidence type="ECO:0000256" key="5">
    <source>
        <dbReference type="ARBA" id="ARBA00023136"/>
    </source>
</evidence>
<feature type="domain" description="Major facilitator superfamily (MFS) profile" evidence="7">
    <location>
        <begin position="22"/>
        <end position="465"/>
    </location>
</feature>
<feature type="transmembrane region" description="Helical" evidence="6">
    <location>
        <begin position="318"/>
        <end position="336"/>
    </location>
</feature>